<dbReference type="GO" id="GO:0007508">
    <property type="term" value="P:larval heart development"/>
    <property type="evidence" value="ECO:0007669"/>
    <property type="project" value="TreeGrafter"/>
</dbReference>
<reference evidence="3" key="1">
    <citation type="submission" date="2017-11" db="EMBL/GenBank/DDBJ databases">
        <authorList>
            <person name="Lima N.C."/>
            <person name="Parody-Merino A.M."/>
            <person name="Battley P.F."/>
            <person name="Fidler A.E."/>
            <person name="Prosdocimi F."/>
        </authorList>
    </citation>
    <scope>NUCLEOTIDE SEQUENCE [LARGE SCALE GENOMIC DNA]</scope>
</reference>
<organism evidence="2 3">
    <name type="scientific">Limosa lapponica baueri</name>
    <dbReference type="NCBI Taxonomy" id="1758121"/>
    <lineage>
        <taxon>Eukaryota</taxon>
        <taxon>Metazoa</taxon>
        <taxon>Chordata</taxon>
        <taxon>Craniata</taxon>
        <taxon>Vertebrata</taxon>
        <taxon>Euteleostomi</taxon>
        <taxon>Archelosauria</taxon>
        <taxon>Archosauria</taxon>
        <taxon>Dinosauria</taxon>
        <taxon>Saurischia</taxon>
        <taxon>Theropoda</taxon>
        <taxon>Coelurosauria</taxon>
        <taxon>Aves</taxon>
        <taxon>Neognathae</taxon>
        <taxon>Neoaves</taxon>
        <taxon>Charadriiformes</taxon>
        <taxon>Scolopacidae</taxon>
        <taxon>Limosa</taxon>
    </lineage>
</organism>
<proteinExistence type="predicted"/>
<dbReference type="Proteomes" id="UP000233556">
    <property type="component" value="Unassembled WGS sequence"/>
</dbReference>
<dbReference type="Gene3D" id="3.60.10.10">
    <property type="entry name" value="Endonuclease/exonuclease/phosphatase"/>
    <property type="match status" value="1"/>
</dbReference>
<accession>A0A2I0TVI2</accession>
<dbReference type="PANTHER" id="PTHR33395:SF22">
    <property type="entry name" value="REVERSE TRANSCRIPTASE DOMAIN-CONTAINING PROTEIN"/>
    <property type="match status" value="1"/>
</dbReference>
<dbReference type="GO" id="GO:0061343">
    <property type="term" value="P:cell adhesion involved in heart morphogenesis"/>
    <property type="evidence" value="ECO:0007669"/>
    <property type="project" value="TreeGrafter"/>
</dbReference>
<dbReference type="Pfam" id="PF14529">
    <property type="entry name" value="Exo_endo_phos_2"/>
    <property type="match status" value="1"/>
</dbReference>
<sequence>MSDNDWMSTGKKGSYTVGVCYRPPNQSSEMDEAFYKQLGEISQPFATVLVGDFNLPDICWEYNTADREQSRRFLECVEDNFLMQLFPIEAEKKPKQNDGMANGIFRTIDVMLSI</sequence>
<keyword evidence="3" id="KW-1185">Reference proteome</keyword>
<evidence type="ECO:0000313" key="2">
    <source>
        <dbReference type="EMBL" id="PKU37805.1"/>
    </source>
</evidence>
<dbReference type="GO" id="GO:0031012">
    <property type="term" value="C:extracellular matrix"/>
    <property type="evidence" value="ECO:0007669"/>
    <property type="project" value="TreeGrafter"/>
</dbReference>
<feature type="domain" description="Endonuclease/exonuclease/phosphatase" evidence="1">
    <location>
        <begin position="17"/>
        <end position="110"/>
    </location>
</feature>
<name>A0A2I0TVI2_LIMLA</name>
<reference evidence="3" key="2">
    <citation type="submission" date="2017-12" db="EMBL/GenBank/DDBJ databases">
        <title>Genome sequence of the Bar-tailed Godwit (Limosa lapponica baueri).</title>
        <authorList>
            <person name="Lima N.C.B."/>
            <person name="Parody-Merino A.M."/>
            <person name="Battley P.F."/>
            <person name="Fidler A.E."/>
            <person name="Prosdocimi F."/>
        </authorList>
    </citation>
    <scope>NUCLEOTIDE SEQUENCE [LARGE SCALE GENOMIC DNA]</scope>
</reference>
<dbReference type="OrthoDB" id="9393271at2759"/>
<gene>
    <name evidence="2" type="ORF">llap_11889</name>
</gene>
<evidence type="ECO:0000259" key="1">
    <source>
        <dbReference type="Pfam" id="PF14529"/>
    </source>
</evidence>
<dbReference type="InterPro" id="IPR036691">
    <property type="entry name" value="Endo/exonu/phosph_ase_sf"/>
</dbReference>
<dbReference type="SUPFAM" id="SSF56219">
    <property type="entry name" value="DNase I-like"/>
    <property type="match status" value="1"/>
</dbReference>
<dbReference type="EMBL" id="KZ506972">
    <property type="protein sequence ID" value="PKU37805.1"/>
    <property type="molecule type" value="Genomic_DNA"/>
</dbReference>
<dbReference type="InterPro" id="IPR005135">
    <property type="entry name" value="Endo/exonuclease/phosphatase"/>
</dbReference>
<dbReference type="GO" id="GO:0003824">
    <property type="term" value="F:catalytic activity"/>
    <property type="evidence" value="ECO:0007669"/>
    <property type="project" value="InterPro"/>
</dbReference>
<protein>
    <recommendedName>
        <fullName evidence="1">Endonuclease/exonuclease/phosphatase domain-containing protein</fullName>
    </recommendedName>
</protein>
<dbReference type="AlphaFoldDB" id="A0A2I0TVI2"/>
<evidence type="ECO:0000313" key="3">
    <source>
        <dbReference type="Proteomes" id="UP000233556"/>
    </source>
</evidence>
<dbReference type="PANTHER" id="PTHR33395">
    <property type="entry name" value="TRANSCRIPTASE, PUTATIVE-RELATED-RELATED"/>
    <property type="match status" value="1"/>
</dbReference>